<feature type="transmembrane region" description="Helical" evidence="1">
    <location>
        <begin position="28"/>
        <end position="46"/>
    </location>
</feature>
<dbReference type="Proteomes" id="UP000191112">
    <property type="component" value="Unassembled WGS sequence"/>
</dbReference>
<feature type="transmembrane region" description="Helical" evidence="1">
    <location>
        <begin position="169"/>
        <end position="189"/>
    </location>
</feature>
<feature type="transmembrane region" description="Helical" evidence="1">
    <location>
        <begin position="98"/>
        <end position="117"/>
    </location>
</feature>
<dbReference type="STRING" id="619805.SAMN05660477_01569"/>
<feature type="transmembrane region" description="Helical" evidence="1">
    <location>
        <begin position="201"/>
        <end position="223"/>
    </location>
</feature>
<feature type="transmembrane region" description="Helical" evidence="1">
    <location>
        <begin position="329"/>
        <end position="348"/>
    </location>
</feature>
<dbReference type="Pfam" id="PF14897">
    <property type="entry name" value="EpsG"/>
    <property type="match status" value="1"/>
</dbReference>
<sequence>MVVYIVLFLLVGFGALHFDILKRKHFMNPYFIFVGVFCTLMVGLRYRVGGDALVYEDYYYLYPDISNYLYFIDHKVFLNYQPLWVLFVAICKTFNSDYYFYQFMYSVVFNMIWLWFIKKHSNNPFTVLFILVINLLYFYFGYEVQREMFAISCFLLGYDSFQKNKWIKYYIFAIIAFYFHISATILFIMPFFKLIKFTNKFIIISILVSIPLIVGKTLFYDLISALYVTESMQERGEVYSKVGFSVSGVLFFYFLRVIVFLPFLFYSVKIKKGNSNDWLLAAFLVLSLLSQVLVGFDRMLNYIYIPIIIYFVDLIYSEMKLLYHVKANFIKLSFHVGLFGILLVKLFISNYGNYHYYSVFFPYGSIFEKEKNTERENYLIKLWKQ</sequence>
<keyword evidence="1" id="KW-0812">Transmembrane</keyword>
<feature type="transmembrane region" description="Helical" evidence="1">
    <location>
        <begin position="243"/>
        <end position="266"/>
    </location>
</feature>
<evidence type="ECO:0000313" key="3">
    <source>
        <dbReference type="Proteomes" id="UP000191112"/>
    </source>
</evidence>
<proteinExistence type="predicted"/>
<reference evidence="2 3" key="1">
    <citation type="submission" date="2017-02" db="EMBL/GenBank/DDBJ databases">
        <authorList>
            <person name="Peterson S.W."/>
        </authorList>
    </citation>
    <scope>NUCLEOTIDE SEQUENCE [LARGE SCALE GENOMIC DNA]</scope>
    <source>
        <strain evidence="2 3">DSM 22323</strain>
    </source>
</reference>
<feature type="transmembrane region" description="Helical" evidence="1">
    <location>
        <begin position="124"/>
        <end position="142"/>
    </location>
</feature>
<feature type="transmembrane region" description="Helical" evidence="1">
    <location>
        <begin position="278"/>
        <end position="296"/>
    </location>
</feature>
<keyword evidence="1" id="KW-0472">Membrane</keyword>
<accession>A0A1T5EUF0</accession>
<feature type="transmembrane region" description="Helical" evidence="1">
    <location>
        <begin position="302"/>
        <end position="317"/>
    </location>
</feature>
<keyword evidence="1" id="KW-1133">Transmembrane helix</keyword>
<dbReference type="InterPro" id="IPR049458">
    <property type="entry name" value="EpsG-like"/>
</dbReference>
<dbReference type="EMBL" id="FUYZ01000004">
    <property type="protein sequence ID" value="SKB87488.1"/>
    <property type="molecule type" value="Genomic_DNA"/>
</dbReference>
<dbReference type="OrthoDB" id="1261475at2"/>
<name>A0A1T5EUF0_9FLAO</name>
<organism evidence="2 3">
    <name type="scientific">Soonwooa buanensis</name>
    <dbReference type="NCBI Taxonomy" id="619805"/>
    <lineage>
        <taxon>Bacteria</taxon>
        <taxon>Pseudomonadati</taxon>
        <taxon>Bacteroidota</taxon>
        <taxon>Flavobacteriia</taxon>
        <taxon>Flavobacteriales</taxon>
        <taxon>Weeksellaceae</taxon>
        <taxon>Chryseobacterium group</taxon>
        <taxon>Soonwooa</taxon>
    </lineage>
</organism>
<protein>
    <submittedName>
        <fullName evidence="2">EpsG family protein</fullName>
    </submittedName>
</protein>
<keyword evidence="3" id="KW-1185">Reference proteome</keyword>
<evidence type="ECO:0000256" key="1">
    <source>
        <dbReference type="SAM" id="Phobius"/>
    </source>
</evidence>
<dbReference type="RefSeq" id="WP_079666817.1">
    <property type="nucleotide sequence ID" value="NZ_FUYZ01000004.1"/>
</dbReference>
<gene>
    <name evidence="2" type="ORF">SAMN05660477_01569</name>
</gene>
<dbReference type="AlphaFoldDB" id="A0A1T5EUF0"/>
<evidence type="ECO:0000313" key="2">
    <source>
        <dbReference type="EMBL" id="SKB87488.1"/>
    </source>
</evidence>